<keyword evidence="2" id="KW-0285">Flavoprotein</keyword>
<dbReference type="InterPro" id="IPR012349">
    <property type="entry name" value="Split_barrel_FMN-bd"/>
</dbReference>
<dbReference type="Gene3D" id="2.30.110.10">
    <property type="entry name" value="Electron Transport, Fmn-binding Protein, Chain A"/>
    <property type="match status" value="1"/>
</dbReference>
<evidence type="ECO:0000313" key="5">
    <source>
        <dbReference type="EMBL" id="KIE46343.1"/>
    </source>
</evidence>
<keyword evidence="6" id="KW-1185">Reference proteome</keyword>
<accession>A0A0C1U475</accession>
<name>A0A0C1U475_9CLOT</name>
<dbReference type="Proteomes" id="UP000031366">
    <property type="component" value="Unassembled WGS sequence"/>
</dbReference>
<dbReference type="PANTHER" id="PTHR43567">
    <property type="entry name" value="FLAVOREDOXIN-RELATED-RELATED"/>
    <property type="match status" value="1"/>
</dbReference>
<dbReference type="GO" id="GO:0010181">
    <property type="term" value="F:FMN binding"/>
    <property type="evidence" value="ECO:0007669"/>
    <property type="project" value="InterPro"/>
</dbReference>
<dbReference type="STRING" id="29341.RSJ17_11180"/>
<dbReference type="RefSeq" id="WP_039633375.1">
    <property type="nucleotide sequence ID" value="NZ_AYSO01000017.1"/>
</dbReference>
<dbReference type="SMART" id="SM00903">
    <property type="entry name" value="Flavin_Reduct"/>
    <property type="match status" value="1"/>
</dbReference>
<gene>
    <name evidence="5" type="ORF">U732_1599</name>
</gene>
<comment type="cofactor">
    <cofactor evidence="1">
        <name>FMN</name>
        <dbReference type="ChEBI" id="CHEBI:58210"/>
    </cofactor>
</comment>
<proteinExistence type="inferred from homology"/>
<comment type="caution">
    <text evidence="5">The sequence shown here is derived from an EMBL/GenBank/DDBJ whole genome shotgun (WGS) entry which is preliminary data.</text>
</comment>
<feature type="domain" description="Flavin reductase like" evidence="4">
    <location>
        <begin position="11"/>
        <end position="146"/>
    </location>
</feature>
<protein>
    <submittedName>
        <fullName evidence="5">Flavin reductase like domain protein</fullName>
    </submittedName>
</protein>
<reference evidence="5 6" key="1">
    <citation type="journal article" date="2015" name="Infect. Genet. Evol.">
        <title>Genomic sequences of six botulinum neurotoxin-producing strains representing three clostridial species illustrate the mobility and diversity of botulinum neurotoxin genes.</title>
        <authorList>
            <person name="Smith T.J."/>
            <person name="Hill K.K."/>
            <person name="Xie G."/>
            <person name="Foley B.T."/>
            <person name="Williamson C.H."/>
            <person name="Foster J.T."/>
            <person name="Johnson S.L."/>
            <person name="Chertkov O."/>
            <person name="Teshima H."/>
            <person name="Gibbons H.S."/>
            <person name="Johnsky L.A."/>
            <person name="Karavis M.A."/>
            <person name="Smith L.A."/>
        </authorList>
    </citation>
    <scope>NUCLEOTIDE SEQUENCE [LARGE SCALE GENOMIC DNA]</scope>
    <source>
        <strain evidence="5 6">CDC 2741</strain>
    </source>
</reference>
<evidence type="ECO:0000256" key="1">
    <source>
        <dbReference type="ARBA" id="ARBA00001917"/>
    </source>
</evidence>
<dbReference type="GO" id="GO:0016646">
    <property type="term" value="F:oxidoreductase activity, acting on the CH-NH group of donors, NAD or NADP as acceptor"/>
    <property type="evidence" value="ECO:0007669"/>
    <property type="project" value="UniProtKB-ARBA"/>
</dbReference>
<evidence type="ECO:0000259" key="4">
    <source>
        <dbReference type="SMART" id="SM00903"/>
    </source>
</evidence>
<dbReference type="Pfam" id="PF01613">
    <property type="entry name" value="Flavin_Reduct"/>
    <property type="match status" value="1"/>
</dbReference>
<comment type="similarity">
    <text evidence="3">Belongs to the flavoredoxin family.</text>
</comment>
<sequence length="186" mass="20234">MKKIKLENQAVGPFPAMIVGAMMSEKPTYTTVGAGGCACLEPVLCVSLKNTHYITEGIIQTGYFSVNIPSTVLVKEMDFCGIASGKNVDKSSLFTPFFDTLGQAPMIEECPLNFLCKVCDSKEIRGFTMFFGEIVAAFVNEDCVTQGQPDPIKIDPIIMMALNYCNLESVVGKPFSEGKKLNNFGD</sequence>
<evidence type="ECO:0000256" key="3">
    <source>
        <dbReference type="ARBA" id="ARBA00038054"/>
    </source>
</evidence>
<evidence type="ECO:0000256" key="2">
    <source>
        <dbReference type="ARBA" id="ARBA00022630"/>
    </source>
</evidence>
<organism evidence="5 6">
    <name type="scientific">Clostridium argentinense CDC 2741</name>
    <dbReference type="NCBI Taxonomy" id="1418104"/>
    <lineage>
        <taxon>Bacteria</taxon>
        <taxon>Bacillati</taxon>
        <taxon>Bacillota</taxon>
        <taxon>Clostridia</taxon>
        <taxon>Eubacteriales</taxon>
        <taxon>Clostridiaceae</taxon>
        <taxon>Clostridium</taxon>
    </lineage>
</organism>
<dbReference type="SUPFAM" id="SSF50475">
    <property type="entry name" value="FMN-binding split barrel"/>
    <property type="match status" value="1"/>
</dbReference>
<dbReference type="PANTHER" id="PTHR43567:SF1">
    <property type="entry name" value="FLAVOREDOXIN"/>
    <property type="match status" value="1"/>
</dbReference>
<dbReference type="OrthoDB" id="9806228at2"/>
<evidence type="ECO:0000313" key="6">
    <source>
        <dbReference type="Proteomes" id="UP000031366"/>
    </source>
</evidence>
<dbReference type="InterPro" id="IPR002563">
    <property type="entry name" value="Flavin_Rdtase-like_dom"/>
</dbReference>
<dbReference type="EMBL" id="AYSO01000017">
    <property type="protein sequence ID" value="KIE46343.1"/>
    <property type="molecule type" value="Genomic_DNA"/>
</dbReference>
<dbReference type="InterPro" id="IPR052174">
    <property type="entry name" value="Flavoredoxin"/>
</dbReference>
<dbReference type="AlphaFoldDB" id="A0A0C1U475"/>